<evidence type="ECO:0000313" key="1">
    <source>
        <dbReference type="EMBL" id="SPY28501.1"/>
    </source>
</evidence>
<name>A0A2T3QNW5_PHODM</name>
<dbReference type="Gene3D" id="2.40.50.90">
    <property type="match status" value="1"/>
</dbReference>
<protein>
    <recommendedName>
        <fullName evidence="3">Nuclease</fullName>
    </recommendedName>
</protein>
<organism evidence="1 2">
    <name type="scientific">Photobacterium damselae</name>
    <dbReference type="NCBI Taxonomy" id="38293"/>
    <lineage>
        <taxon>Bacteria</taxon>
        <taxon>Pseudomonadati</taxon>
        <taxon>Pseudomonadota</taxon>
        <taxon>Gammaproteobacteria</taxon>
        <taxon>Vibrionales</taxon>
        <taxon>Vibrionaceae</taxon>
        <taxon>Photobacterium</taxon>
    </lineage>
</organism>
<gene>
    <name evidence="1" type="ORF">NCTC11647_01592</name>
</gene>
<accession>A0A2T3QNW5</accession>
<dbReference type="RefSeq" id="WP_036763659.1">
    <property type="nucleotide sequence ID" value="NZ_PYOG01000002.1"/>
</dbReference>
<reference evidence="1 2" key="1">
    <citation type="submission" date="2018-06" db="EMBL/GenBank/DDBJ databases">
        <authorList>
            <consortium name="Pathogen Informatics"/>
            <person name="Doyle S."/>
        </authorList>
    </citation>
    <scope>NUCLEOTIDE SEQUENCE [LARGE SCALE GENOMIC DNA]</scope>
    <source>
        <strain evidence="1 2">NCTC11647</strain>
    </source>
</reference>
<dbReference type="InterPro" id="IPR035437">
    <property type="entry name" value="SNase_OB-fold_sf"/>
</dbReference>
<dbReference type="OrthoDB" id="309040at2"/>
<dbReference type="SUPFAM" id="SSF50199">
    <property type="entry name" value="Staphylococcal nuclease"/>
    <property type="match status" value="1"/>
</dbReference>
<dbReference type="Proteomes" id="UP000251647">
    <property type="component" value="Unassembled WGS sequence"/>
</dbReference>
<evidence type="ECO:0008006" key="3">
    <source>
        <dbReference type="Google" id="ProtNLM"/>
    </source>
</evidence>
<proteinExistence type="predicted"/>
<dbReference type="EMBL" id="UATL01000001">
    <property type="protein sequence ID" value="SPY28501.1"/>
    <property type="molecule type" value="Genomic_DNA"/>
</dbReference>
<evidence type="ECO:0000313" key="2">
    <source>
        <dbReference type="Proteomes" id="UP000251647"/>
    </source>
</evidence>
<dbReference type="AlphaFoldDB" id="A0A2T3QNW5"/>
<sequence>MKYLMYALILLSSFNSFASDDEIFTATVLKFEHPNILKVDIPSFPDVTGRGVYVTLLGFDSPSIHGECDEEKLLAMKALIYINSRLKKIPARIALTNMRRGKYFVYHADVLIDGSSLGEELVILGYAKRIAKHQLGKTIKRIDWCDT</sequence>